<feature type="non-terminal residue" evidence="1">
    <location>
        <position position="1"/>
    </location>
</feature>
<dbReference type="Proteomes" id="UP000321456">
    <property type="component" value="Unassembled WGS sequence"/>
</dbReference>
<dbReference type="NCBIfam" id="TIGR04131">
    <property type="entry name" value="Bac_Flav_CTERM"/>
    <property type="match status" value="1"/>
</dbReference>
<dbReference type="InterPro" id="IPR025667">
    <property type="entry name" value="SprB_repeat"/>
</dbReference>
<dbReference type="RefSeq" id="WP_147741105.1">
    <property type="nucleotide sequence ID" value="NZ_VRUR01000001.1"/>
</dbReference>
<gene>
    <name evidence="1" type="ORF">FVB32_03035</name>
</gene>
<dbReference type="AlphaFoldDB" id="A0A5C8V603"/>
<dbReference type="EMBL" id="VRUR01000001">
    <property type="protein sequence ID" value="TXN37275.1"/>
    <property type="molecule type" value="Genomic_DNA"/>
</dbReference>
<reference evidence="1 2" key="1">
    <citation type="submission" date="2019-08" db="EMBL/GenBank/DDBJ databases">
        <title>Professor.</title>
        <authorList>
            <person name="Park J.S."/>
        </authorList>
    </citation>
    <scope>NUCLEOTIDE SEQUENCE [LARGE SCALE GENOMIC DNA]</scope>
    <source>
        <strain evidence="1 2">176CP5-101</strain>
    </source>
</reference>
<dbReference type="Pfam" id="PF13585">
    <property type="entry name" value="CHU_C"/>
    <property type="match status" value="1"/>
</dbReference>
<evidence type="ECO:0000313" key="1">
    <source>
        <dbReference type="EMBL" id="TXN37275.1"/>
    </source>
</evidence>
<evidence type="ECO:0000313" key="2">
    <source>
        <dbReference type="Proteomes" id="UP000321456"/>
    </source>
</evidence>
<dbReference type="InterPro" id="IPR026341">
    <property type="entry name" value="T9SS_type_B"/>
</dbReference>
<comment type="caution">
    <text evidence="1">The sequence shown here is derived from an EMBL/GenBank/DDBJ whole genome shotgun (WGS) entry which is preliminary data.</text>
</comment>
<accession>A0A5C8V603</accession>
<organism evidence="1 2">
    <name type="scientific">Flagellimonas hymeniacidonis</name>
    <dbReference type="NCBI Taxonomy" id="2603628"/>
    <lineage>
        <taxon>Bacteria</taxon>
        <taxon>Pseudomonadati</taxon>
        <taxon>Bacteroidota</taxon>
        <taxon>Flavobacteriia</taxon>
        <taxon>Flavobacteriales</taxon>
        <taxon>Flavobacteriaceae</taxon>
        <taxon>Flagellimonas</taxon>
    </lineage>
</organism>
<name>A0A5C8V603_9FLAO</name>
<protein>
    <submittedName>
        <fullName evidence="1">T9SS type B sorting domain-containing protein</fullName>
    </submittedName>
</protein>
<proteinExistence type="predicted"/>
<keyword evidence="2" id="KW-1185">Reference proteome</keyword>
<dbReference type="Pfam" id="PF13573">
    <property type="entry name" value="SprB"/>
    <property type="match status" value="2"/>
</dbReference>
<sequence length="443" mass="47458">SDGNYFDAPNGGGNALSAGDIIPASTTLHVFSPANGTCPAVDNTFDINIDAPVVADAPNDVNNCGAYQLPPLVDGNYFDAPNGGGNALSAGDIIPASTTLHVFSPANGTCPAVDNSFELTIHQLTIVTSIQNDSCLETNDGSISISIENGIGPYQVGLNSNPVINFVDDNFIIDGLAAGNYSLTIADSNGCSVNQVFEIQTEGINLGAIVNPTYDCDSGVSTNMLDVTLLDPTVAQDVLYALDSTNPNDFVLSPNFTDINPGNHFLSILHVNGCMETIPFEIDTIAPLTLGLANTNINEITATVTGGTGPYTYFFNDRPATNNNIFSITESGSHFVRVVDSNGCESFETISLNLLELETPNFFTPNNDGQNDSWKPKNTEAFSNMETIIYDRYGREIKIMGPFDDGWDGHYEGKALPSGDYWYIIQLNDGTERAYVGHFTLYR</sequence>